<evidence type="ECO:0000256" key="1">
    <source>
        <dbReference type="SAM" id="Phobius"/>
    </source>
</evidence>
<reference evidence="3" key="1">
    <citation type="submission" date="2023-10" db="EMBL/GenBank/DDBJ databases">
        <title>Genome assembly of Pristionchus species.</title>
        <authorList>
            <person name="Yoshida K."/>
            <person name="Sommer R.J."/>
        </authorList>
    </citation>
    <scope>NUCLEOTIDE SEQUENCE</scope>
    <source>
        <strain evidence="3">RS0144</strain>
    </source>
</reference>
<keyword evidence="4" id="KW-1185">Reference proteome</keyword>
<dbReference type="AlphaFoldDB" id="A0AAV5SU30"/>
<feature type="signal peptide" evidence="2">
    <location>
        <begin position="1"/>
        <end position="44"/>
    </location>
</feature>
<dbReference type="EMBL" id="BTSX01000002">
    <property type="protein sequence ID" value="GMS86862.1"/>
    <property type="molecule type" value="Genomic_DNA"/>
</dbReference>
<proteinExistence type="predicted"/>
<dbReference type="Proteomes" id="UP001432027">
    <property type="component" value="Unassembled WGS sequence"/>
</dbReference>
<sequence>LSPLPSLLLPSFLALLLIAGGFLPPLAPMPSLLLLALFLPLLFAANTPDPDPIVIPADGENGPKVYGVDLHDCKEAMCWTGESCGFGIKSGKLKMLNVSDTVTCRNVIYVRRQTAYSISIEIMWEATNMAISIRPQTKEGFIDTKDFFVCSSIGGQSVATTTSSHVYLFQRATPLNLGPTKMLTYCRFDIKTREKIGNFMQKKKIASLCAFVKMTANTAAEVQCMRIRHDGTFYNTFNVNKAFLVQQEKIYSVFLVAFLMTLALVAYPMYDAWSESLVNFRLMRAYFKFRRTLIELPEEDMRRWQARVDARGSRELQGGTEGDAREA</sequence>
<protein>
    <submittedName>
        <fullName evidence="3">Uncharacterized protein</fullName>
    </submittedName>
</protein>
<name>A0AAV5SU30_9BILA</name>
<gene>
    <name evidence="3" type="ORF">PENTCL1PPCAC_9037</name>
</gene>
<evidence type="ECO:0000313" key="3">
    <source>
        <dbReference type="EMBL" id="GMS86862.1"/>
    </source>
</evidence>
<comment type="caution">
    <text evidence="3">The sequence shown here is derived from an EMBL/GenBank/DDBJ whole genome shotgun (WGS) entry which is preliminary data.</text>
</comment>
<keyword evidence="2" id="KW-0732">Signal</keyword>
<keyword evidence="1" id="KW-0472">Membrane</keyword>
<feature type="transmembrane region" description="Helical" evidence="1">
    <location>
        <begin position="250"/>
        <end position="270"/>
    </location>
</feature>
<feature type="chain" id="PRO_5043764329" evidence="2">
    <location>
        <begin position="45"/>
        <end position="327"/>
    </location>
</feature>
<keyword evidence="1" id="KW-1133">Transmembrane helix</keyword>
<accession>A0AAV5SU30</accession>
<organism evidence="3 4">
    <name type="scientific">Pristionchus entomophagus</name>
    <dbReference type="NCBI Taxonomy" id="358040"/>
    <lineage>
        <taxon>Eukaryota</taxon>
        <taxon>Metazoa</taxon>
        <taxon>Ecdysozoa</taxon>
        <taxon>Nematoda</taxon>
        <taxon>Chromadorea</taxon>
        <taxon>Rhabditida</taxon>
        <taxon>Rhabditina</taxon>
        <taxon>Diplogasteromorpha</taxon>
        <taxon>Diplogasteroidea</taxon>
        <taxon>Neodiplogasteridae</taxon>
        <taxon>Pristionchus</taxon>
    </lineage>
</organism>
<keyword evidence="1" id="KW-0812">Transmembrane</keyword>
<evidence type="ECO:0000313" key="4">
    <source>
        <dbReference type="Proteomes" id="UP001432027"/>
    </source>
</evidence>
<feature type="non-terminal residue" evidence="3">
    <location>
        <position position="1"/>
    </location>
</feature>
<evidence type="ECO:0000256" key="2">
    <source>
        <dbReference type="SAM" id="SignalP"/>
    </source>
</evidence>